<evidence type="ECO:0000313" key="7">
    <source>
        <dbReference type="Proteomes" id="UP001145799"/>
    </source>
</evidence>
<organism evidence="5 7">
    <name type="scientific">Glycomyces lechevalierae</name>
    <dbReference type="NCBI Taxonomy" id="256034"/>
    <lineage>
        <taxon>Bacteria</taxon>
        <taxon>Bacillati</taxon>
        <taxon>Actinomycetota</taxon>
        <taxon>Actinomycetes</taxon>
        <taxon>Glycomycetales</taxon>
        <taxon>Glycomycetaceae</taxon>
        <taxon>Glycomyces</taxon>
    </lineage>
</organism>
<dbReference type="Proteomes" id="UP001183604">
    <property type="component" value="Unassembled WGS sequence"/>
</dbReference>
<dbReference type="InterPro" id="IPR017703">
    <property type="entry name" value="YgfZ/GCV_T_CS"/>
</dbReference>
<dbReference type="InterPro" id="IPR013977">
    <property type="entry name" value="GcvT_C"/>
</dbReference>
<comment type="caution">
    <text evidence="5">The sequence shown here is derived from an EMBL/GenBank/DDBJ whole genome shotgun (WGS) entry which is preliminary data.</text>
</comment>
<dbReference type="SUPFAM" id="SSF103025">
    <property type="entry name" value="Folate-binding domain"/>
    <property type="match status" value="1"/>
</dbReference>
<dbReference type="GO" id="GO:0016226">
    <property type="term" value="P:iron-sulfur cluster assembly"/>
    <property type="evidence" value="ECO:0007669"/>
    <property type="project" value="TreeGrafter"/>
</dbReference>
<protein>
    <submittedName>
        <fullName evidence="5 6">Folate-binding protein</fullName>
    </submittedName>
</protein>
<dbReference type="EMBL" id="JAPZVQ010000021">
    <property type="protein sequence ID" value="MDA1387983.1"/>
    <property type="molecule type" value="Genomic_DNA"/>
</dbReference>
<dbReference type="PANTHER" id="PTHR22602">
    <property type="entry name" value="TRANSFERASE CAF17, MITOCHONDRIAL-RELATED"/>
    <property type="match status" value="1"/>
</dbReference>
<evidence type="ECO:0000256" key="3">
    <source>
        <dbReference type="SAM" id="MobiDB-lite"/>
    </source>
</evidence>
<dbReference type="InterPro" id="IPR027266">
    <property type="entry name" value="TrmE/GcvT-like"/>
</dbReference>
<dbReference type="Pfam" id="PF08669">
    <property type="entry name" value="GCV_T_C"/>
    <property type="match status" value="1"/>
</dbReference>
<name>A0A9X3PXR5_9ACTN</name>
<feature type="compositionally biased region" description="Polar residues" evidence="3">
    <location>
        <begin position="1"/>
        <end position="14"/>
    </location>
</feature>
<dbReference type="RefSeq" id="WP_270124485.1">
    <property type="nucleotide sequence ID" value="NZ_BAAAOM010000004.1"/>
</dbReference>
<keyword evidence="1" id="KW-0809">Transit peptide</keyword>
<dbReference type="InterPro" id="IPR029043">
    <property type="entry name" value="GcvT/YgfZ_C"/>
</dbReference>
<dbReference type="EMBL" id="JAVDYD010000001">
    <property type="protein sequence ID" value="MDR7339104.1"/>
    <property type="molecule type" value="Genomic_DNA"/>
</dbReference>
<feature type="region of interest" description="Disordered" evidence="3">
    <location>
        <begin position="1"/>
        <end position="21"/>
    </location>
</feature>
<evidence type="ECO:0000313" key="8">
    <source>
        <dbReference type="Proteomes" id="UP001183604"/>
    </source>
</evidence>
<reference evidence="6 8" key="2">
    <citation type="submission" date="2023-07" db="EMBL/GenBank/DDBJ databases">
        <title>Sequencing the genomes of 1000 actinobacteria strains.</title>
        <authorList>
            <person name="Klenk H.-P."/>
        </authorList>
    </citation>
    <scope>NUCLEOTIDE SEQUENCE [LARGE SCALE GENOMIC DNA]</scope>
    <source>
        <strain evidence="6 8">DSM 44724</strain>
    </source>
</reference>
<dbReference type="Proteomes" id="UP001145799">
    <property type="component" value="Unassembled WGS sequence"/>
</dbReference>
<dbReference type="PIRSF" id="PIRSF006487">
    <property type="entry name" value="GcvT"/>
    <property type="match status" value="1"/>
</dbReference>
<evidence type="ECO:0000313" key="6">
    <source>
        <dbReference type="EMBL" id="MDR7339104.1"/>
    </source>
</evidence>
<evidence type="ECO:0000256" key="2">
    <source>
        <dbReference type="PIRSR" id="PIRSR006487-1"/>
    </source>
</evidence>
<sequence>MTTPLNDTAATSPLLSLPGAVAPESGGRTAWHYGGPLTEQRKAMETGAVFDRSDRDVITVSGPERLTWLHSLTTQHLTSLKPHHGTEALVLSPTGRVEHHMNVYDDGETTWLDTESGDGEALLKYLQLMKFRTEVEIDDVSGAWALVTWTTGGDLKDEAPQVQSVPPAKFVQRDLLPVPTAVYPGAAHADGVEGWSRRTDALGVPTHDVLMRSEKLAEDFAGEDPREKALAGTWAWNALRVAAALPAFGIDTDEKTVPHEVPHWLERAVHFNKGCYRGQETVAKVHHLGQPPRRLVMLHLDGTTEQPPASGTPIMLGDKQVGVIGTAVQHYELGQIALALVKRNVADDTDARLIVGDQAARQ</sequence>
<gene>
    <name evidence="6" type="ORF">J2S69_002823</name>
    <name evidence="5" type="ORF">O2L01_23515</name>
</gene>
<dbReference type="AlphaFoldDB" id="A0A9X3PXR5"/>
<dbReference type="NCBIfam" id="TIGR03317">
    <property type="entry name" value="ygfZ_signature"/>
    <property type="match status" value="1"/>
</dbReference>
<dbReference type="InterPro" id="IPR045179">
    <property type="entry name" value="YgfZ/GcvT"/>
</dbReference>
<dbReference type="PANTHER" id="PTHR22602:SF0">
    <property type="entry name" value="TRANSFERASE CAF17, MITOCHONDRIAL-RELATED"/>
    <property type="match status" value="1"/>
</dbReference>
<keyword evidence="8" id="KW-1185">Reference proteome</keyword>
<evidence type="ECO:0000259" key="4">
    <source>
        <dbReference type="Pfam" id="PF08669"/>
    </source>
</evidence>
<evidence type="ECO:0000256" key="1">
    <source>
        <dbReference type="ARBA" id="ARBA00022946"/>
    </source>
</evidence>
<feature type="binding site" evidence="2">
    <location>
        <position position="193"/>
    </location>
    <ligand>
        <name>substrate</name>
    </ligand>
</feature>
<evidence type="ECO:0000313" key="5">
    <source>
        <dbReference type="EMBL" id="MDA1387983.1"/>
    </source>
</evidence>
<reference evidence="5" key="1">
    <citation type="submission" date="2022-12" db="EMBL/GenBank/DDBJ databases">
        <title>Gycomyces niveus sp.nov., a novel actinomycete isolated from soil in Shouguang.</title>
        <authorList>
            <person name="Yang X."/>
        </authorList>
    </citation>
    <scope>NUCLEOTIDE SEQUENCE</scope>
    <source>
        <strain evidence="5">DSM 44724</strain>
    </source>
</reference>
<feature type="domain" description="Aminomethyltransferase C-terminal" evidence="4">
    <location>
        <begin position="293"/>
        <end position="351"/>
    </location>
</feature>
<accession>A0A9X3PXR5</accession>
<proteinExistence type="predicted"/>
<dbReference type="SUPFAM" id="SSF101790">
    <property type="entry name" value="Aminomethyltransferase beta-barrel domain"/>
    <property type="match status" value="1"/>
</dbReference>
<dbReference type="Gene3D" id="3.30.1360.120">
    <property type="entry name" value="Probable tRNA modification gtpase trme, domain 1"/>
    <property type="match status" value="1"/>
</dbReference>